<reference evidence="2" key="1">
    <citation type="submission" date="2021-05" db="UniProtKB">
        <authorList>
            <consortium name="EnsemblPlants"/>
        </authorList>
    </citation>
    <scope>IDENTIFICATION</scope>
    <source>
        <strain evidence="2">subsp. malaccensis</strain>
    </source>
</reference>
<name>A0A804J4J1_MUSAM</name>
<dbReference type="Proteomes" id="UP000012960">
    <property type="component" value="Unplaced"/>
</dbReference>
<dbReference type="PANTHER" id="PTHR31205">
    <property type="entry name" value="ACTIN CROSS-LINKING PROTEIN (DUF569)"/>
    <property type="match status" value="1"/>
</dbReference>
<dbReference type="InParanoid" id="A0A804J4J1"/>
<dbReference type="Gene3D" id="2.80.10.50">
    <property type="match status" value="1"/>
</dbReference>
<dbReference type="EnsemblPlants" id="Ma05_t14900.1">
    <property type="protein sequence ID" value="Ma05_p14900.1"/>
    <property type="gene ID" value="Ma05_g14900"/>
</dbReference>
<evidence type="ECO:0000313" key="3">
    <source>
        <dbReference type="Proteomes" id="UP000012960"/>
    </source>
</evidence>
<evidence type="ECO:0000259" key="1">
    <source>
        <dbReference type="Pfam" id="PF04601"/>
    </source>
</evidence>
<accession>A0A804J4J1</accession>
<dbReference type="SUPFAM" id="SSF50405">
    <property type="entry name" value="Actin-crosslinking proteins"/>
    <property type="match status" value="1"/>
</dbReference>
<organism evidence="2 3">
    <name type="scientific">Musa acuminata subsp. malaccensis</name>
    <name type="common">Wild banana</name>
    <name type="synonym">Musa malaccensis</name>
    <dbReference type="NCBI Taxonomy" id="214687"/>
    <lineage>
        <taxon>Eukaryota</taxon>
        <taxon>Viridiplantae</taxon>
        <taxon>Streptophyta</taxon>
        <taxon>Embryophyta</taxon>
        <taxon>Tracheophyta</taxon>
        <taxon>Spermatophyta</taxon>
        <taxon>Magnoliopsida</taxon>
        <taxon>Liliopsida</taxon>
        <taxon>Zingiberales</taxon>
        <taxon>Musaceae</taxon>
        <taxon>Musa</taxon>
    </lineage>
</organism>
<keyword evidence="3" id="KW-1185">Reference proteome</keyword>
<dbReference type="InterPro" id="IPR007679">
    <property type="entry name" value="DUF569"/>
</dbReference>
<evidence type="ECO:0000313" key="2">
    <source>
        <dbReference type="EnsemblPlants" id="Ma05_p14900.1"/>
    </source>
</evidence>
<feature type="domain" description="DUF569" evidence="1">
    <location>
        <begin position="1"/>
        <end position="90"/>
    </location>
</feature>
<dbReference type="AlphaFoldDB" id="A0A804J4J1"/>
<proteinExistence type="predicted"/>
<dbReference type="Pfam" id="PF04601">
    <property type="entry name" value="DUF569"/>
    <property type="match status" value="1"/>
</dbReference>
<dbReference type="Gramene" id="Ma05_t14900.1">
    <property type="protein sequence ID" value="Ma05_p14900.1"/>
    <property type="gene ID" value="Ma05_g14900"/>
</dbReference>
<dbReference type="InterPro" id="IPR008999">
    <property type="entry name" value="Actin-crosslinking"/>
</dbReference>
<protein>
    <recommendedName>
        <fullName evidence="1">DUF569 domain-containing protein</fullName>
    </recommendedName>
</protein>
<sequence length="124" mass="14062">MEFFAGTRVVRLQSIHNKYLVAEDDERRVSQHQDRSSSGARWTVEVVTDILHQPCLHLESCHGRYLAAPLRNCAFLRLAGTKAAQTFPRWTAKPSDASSQTTPAMWTKETAWAAWWLLEAASPH</sequence>
<dbReference type="PANTHER" id="PTHR31205:SF69">
    <property type="entry name" value="ACTIN CROSS-LINKING PROTEIN (DUF569)"/>
    <property type="match status" value="1"/>
</dbReference>